<dbReference type="GO" id="GO:0016020">
    <property type="term" value="C:membrane"/>
    <property type="evidence" value="ECO:0007669"/>
    <property type="project" value="UniProtKB-SubCell"/>
</dbReference>
<feature type="transmembrane region" description="Helical" evidence="8">
    <location>
        <begin position="144"/>
        <end position="164"/>
    </location>
</feature>
<accession>A0A077X0M7</accession>
<dbReference type="OrthoDB" id="4142200at2759"/>
<evidence type="ECO:0000256" key="8">
    <source>
        <dbReference type="SAM" id="Phobius"/>
    </source>
</evidence>
<dbReference type="Gene3D" id="1.20.1250.20">
    <property type="entry name" value="MFS general substrate transporter like domains"/>
    <property type="match status" value="1"/>
</dbReference>
<dbReference type="PROSITE" id="PS50850">
    <property type="entry name" value="MFS"/>
    <property type="match status" value="1"/>
</dbReference>
<feature type="transmembrane region" description="Helical" evidence="8">
    <location>
        <begin position="87"/>
        <end position="109"/>
    </location>
</feature>
<dbReference type="AlphaFoldDB" id="A0A077X0M7"/>
<keyword evidence="5 8" id="KW-1133">Transmembrane helix</keyword>
<dbReference type="PANTHER" id="PTHR48022">
    <property type="entry name" value="PLASTIDIC GLUCOSE TRANSPORTER 4"/>
    <property type="match status" value="1"/>
</dbReference>
<name>A0A077X0M7_9FUNG</name>
<dbReference type="InterPro" id="IPR050360">
    <property type="entry name" value="MFS_Sugar_Transporters"/>
</dbReference>
<feature type="transmembrane region" description="Helical" evidence="8">
    <location>
        <begin position="264"/>
        <end position="290"/>
    </location>
</feature>
<evidence type="ECO:0000256" key="7">
    <source>
        <dbReference type="RuleBase" id="RU003346"/>
    </source>
</evidence>
<keyword evidence="3 7" id="KW-0813">Transport</keyword>
<evidence type="ECO:0000256" key="4">
    <source>
        <dbReference type="ARBA" id="ARBA00022692"/>
    </source>
</evidence>
<sequence>MEQPREISWRIYVICFFSAFGGLTFGYDTGVLGSILTMPHFQEKMAGRDYLTALEQGTLTSLLLAGCFVGALLAGQSAEIFSRKRTIMIGCIVFILGAALQTGTNGYAMMVTGRAIAGLGIGTLSMIVPLYISELAPKEIRGRLISLQQLMITVGIMLAFWVNVGTEKYDSDAQFRVPLGIQMGPALILFIGAFFLPYSPRWLMNKGREEEALTVLADLHGNGDKNHPVVIQEYQEIREQIEQDRRISNVNYLELFNARNRRRLFLGIVIQVCQQFTGINSIMYYAPLIFKQTGIADNSATLIASGVNGVLNMLATIPAILFLDKLGRRKTLMCGALFMGISMLLCGIVMGACGEVYWDDVEGKYNIYMGNNIHASYFSIVMVYFFVAGFATSWGPVGWVYPAEIFPLNVRAKGTSLSTAANWLMNFVISQIVPVMLASITWGTYIFFGCCCFVMTIIVFVFYPETKGRSLEEMDIVFQGSVLAFRNKNIPMTQPIGNVEKGSVAAVSVDAKE</sequence>
<feature type="transmembrane region" description="Helical" evidence="8">
    <location>
        <begin position="421"/>
        <end position="440"/>
    </location>
</feature>
<feature type="transmembrane region" description="Helical" evidence="8">
    <location>
        <begin position="302"/>
        <end position="323"/>
    </location>
</feature>
<dbReference type="FunFam" id="1.20.1250.20:FF:000026">
    <property type="entry name" value="MFS quinate transporter QutD"/>
    <property type="match status" value="1"/>
</dbReference>
<feature type="domain" description="Major facilitator superfamily (MFS) profile" evidence="9">
    <location>
        <begin position="14"/>
        <end position="467"/>
    </location>
</feature>
<feature type="transmembrane region" description="Helical" evidence="8">
    <location>
        <begin position="335"/>
        <end position="357"/>
    </location>
</feature>
<dbReference type="InterPro" id="IPR003663">
    <property type="entry name" value="Sugar/inositol_transpt"/>
</dbReference>
<keyword evidence="4 8" id="KW-0812">Transmembrane</keyword>
<evidence type="ECO:0000313" key="10">
    <source>
        <dbReference type="EMBL" id="CDS12778.1"/>
    </source>
</evidence>
<dbReference type="PRINTS" id="PR00171">
    <property type="entry name" value="SUGRTRNSPORT"/>
</dbReference>
<comment type="subcellular location">
    <subcellularLocation>
        <location evidence="1">Membrane</location>
        <topology evidence="1">Multi-pass membrane protein</topology>
    </subcellularLocation>
</comment>
<feature type="transmembrane region" description="Helical" evidence="8">
    <location>
        <begin position="115"/>
        <end position="132"/>
    </location>
</feature>
<evidence type="ECO:0000256" key="5">
    <source>
        <dbReference type="ARBA" id="ARBA00022989"/>
    </source>
</evidence>
<dbReference type="Pfam" id="PF00083">
    <property type="entry name" value="Sugar_tr"/>
    <property type="match status" value="1"/>
</dbReference>
<dbReference type="EMBL" id="LK023368">
    <property type="protein sequence ID" value="CDS12778.1"/>
    <property type="molecule type" value="Genomic_DNA"/>
</dbReference>
<feature type="transmembrane region" description="Helical" evidence="8">
    <location>
        <begin position="12"/>
        <end position="36"/>
    </location>
</feature>
<evidence type="ECO:0000256" key="2">
    <source>
        <dbReference type="ARBA" id="ARBA00010992"/>
    </source>
</evidence>
<dbReference type="InterPro" id="IPR020846">
    <property type="entry name" value="MFS_dom"/>
</dbReference>
<keyword evidence="6 8" id="KW-0472">Membrane</keyword>
<dbReference type="InterPro" id="IPR005828">
    <property type="entry name" value="MFS_sugar_transport-like"/>
</dbReference>
<evidence type="ECO:0000256" key="3">
    <source>
        <dbReference type="ARBA" id="ARBA00022448"/>
    </source>
</evidence>
<feature type="transmembrane region" description="Helical" evidence="8">
    <location>
        <begin position="56"/>
        <end position="75"/>
    </location>
</feature>
<evidence type="ECO:0000259" key="9">
    <source>
        <dbReference type="PROSITE" id="PS50850"/>
    </source>
</evidence>
<comment type="similarity">
    <text evidence="2 7">Belongs to the major facilitator superfamily. Sugar transporter (TC 2.A.1.1) family.</text>
</comment>
<dbReference type="InterPro" id="IPR036259">
    <property type="entry name" value="MFS_trans_sf"/>
</dbReference>
<dbReference type="SUPFAM" id="SSF103473">
    <property type="entry name" value="MFS general substrate transporter"/>
    <property type="match status" value="1"/>
</dbReference>
<feature type="transmembrane region" description="Helical" evidence="8">
    <location>
        <begin position="377"/>
        <end position="401"/>
    </location>
</feature>
<evidence type="ECO:0000256" key="1">
    <source>
        <dbReference type="ARBA" id="ARBA00004141"/>
    </source>
</evidence>
<dbReference type="PROSITE" id="PS00217">
    <property type="entry name" value="SUGAR_TRANSPORT_2"/>
    <property type="match status" value="1"/>
</dbReference>
<proteinExistence type="inferred from homology"/>
<dbReference type="PANTHER" id="PTHR48022:SF2">
    <property type="entry name" value="PLASTIDIC GLUCOSE TRANSPORTER 4"/>
    <property type="match status" value="1"/>
</dbReference>
<reference evidence="10" key="1">
    <citation type="journal article" date="2014" name="Genome Announc.">
        <title>De novo whole-genome sequence and genome annotation of Lichtheimia ramosa.</title>
        <authorList>
            <person name="Linde J."/>
            <person name="Schwartze V."/>
            <person name="Binder U."/>
            <person name="Lass-Florl C."/>
            <person name="Voigt K."/>
            <person name="Horn F."/>
        </authorList>
    </citation>
    <scope>NUCLEOTIDE SEQUENCE</scope>
    <source>
        <strain evidence="10">JMRC FSU:6197</strain>
    </source>
</reference>
<gene>
    <name evidence="10" type="ORF">LRAMOSA04962</name>
</gene>
<feature type="transmembrane region" description="Helical" evidence="8">
    <location>
        <begin position="179"/>
        <end position="198"/>
    </location>
</feature>
<feature type="transmembrane region" description="Helical" evidence="8">
    <location>
        <begin position="446"/>
        <end position="464"/>
    </location>
</feature>
<dbReference type="InterPro" id="IPR005829">
    <property type="entry name" value="Sugar_transporter_CS"/>
</dbReference>
<evidence type="ECO:0000256" key="6">
    <source>
        <dbReference type="ARBA" id="ARBA00023136"/>
    </source>
</evidence>
<dbReference type="NCBIfam" id="TIGR00879">
    <property type="entry name" value="SP"/>
    <property type="match status" value="1"/>
</dbReference>
<organism evidence="10">
    <name type="scientific">Lichtheimia ramosa</name>
    <dbReference type="NCBI Taxonomy" id="688394"/>
    <lineage>
        <taxon>Eukaryota</taxon>
        <taxon>Fungi</taxon>
        <taxon>Fungi incertae sedis</taxon>
        <taxon>Mucoromycota</taxon>
        <taxon>Mucoromycotina</taxon>
        <taxon>Mucoromycetes</taxon>
        <taxon>Mucorales</taxon>
        <taxon>Lichtheimiaceae</taxon>
        <taxon>Lichtheimia</taxon>
    </lineage>
</organism>
<protein>
    <recommendedName>
        <fullName evidence="9">Major facilitator superfamily (MFS) profile domain-containing protein</fullName>
    </recommendedName>
</protein>
<dbReference type="CDD" id="cd17356">
    <property type="entry name" value="MFS_HXT"/>
    <property type="match status" value="1"/>
</dbReference>
<dbReference type="PROSITE" id="PS00216">
    <property type="entry name" value="SUGAR_TRANSPORT_1"/>
    <property type="match status" value="1"/>
</dbReference>
<dbReference type="GO" id="GO:0005351">
    <property type="term" value="F:carbohydrate:proton symporter activity"/>
    <property type="evidence" value="ECO:0007669"/>
    <property type="project" value="TreeGrafter"/>
</dbReference>